<name>A0A656HDU5_THINJ</name>
<feature type="transmembrane region" description="Helical" evidence="8">
    <location>
        <begin position="95"/>
        <end position="111"/>
    </location>
</feature>
<proteinExistence type="predicted"/>
<feature type="transmembrane region" description="Helical" evidence="8">
    <location>
        <begin position="117"/>
        <end position="134"/>
    </location>
</feature>
<dbReference type="PRINTS" id="PR00344">
    <property type="entry name" value="BCTRLSENSOR"/>
</dbReference>
<keyword evidence="12" id="KW-1185">Reference proteome</keyword>
<feature type="transmembrane region" description="Helical" evidence="8">
    <location>
        <begin position="141"/>
        <end position="158"/>
    </location>
</feature>
<evidence type="ECO:0000256" key="1">
    <source>
        <dbReference type="ARBA" id="ARBA00000085"/>
    </source>
</evidence>
<dbReference type="InterPro" id="IPR050736">
    <property type="entry name" value="Sensor_HK_Regulatory"/>
</dbReference>
<evidence type="ECO:0000256" key="6">
    <source>
        <dbReference type="ARBA" id="ARBA00023012"/>
    </source>
</evidence>
<evidence type="ECO:0000256" key="8">
    <source>
        <dbReference type="SAM" id="Phobius"/>
    </source>
</evidence>
<dbReference type="OrthoDB" id="9792854at2"/>
<dbReference type="SUPFAM" id="SSF47384">
    <property type="entry name" value="Homodimeric domain of signal transducing histidine kinase"/>
    <property type="match status" value="1"/>
</dbReference>
<feature type="transmembrane region" description="Helical" evidence="8">
    <location>
        <begin position="54"/>
        <end position="75"/>
    </location>
</feature>
<dbReference type="InterPro" id="IPR005467">
    <property type="entry name" value="His_kinase_dom"/>
</dbReference>
<dbReference type="InterPro" id="IPR003661">
    <property type="entry name" value="HisK_dim/P_dom"/>
</dbReference>
<organism evidence="11 12">
    <name type="scientific">Thiothrix nivea (strain ATCC 35100 / DSM 5205 / JP2)</name>
    <dbReference type="NCBI Taxonomy" id="870187"/>
    <lineage>
        <taxon>Bacteria</taxon>
        <taxon>Pseudomonadati</taxon>
        <taxon>Pseudomonadota</taxon>
        <taxon>Gammaproteobacteria</taxon>
        <taxon>Thiotrichales</taxon>
        <taxon>Thiotrichaceae</taxon>
        <taxon>Thiothrix</taxon>
    </lineage>
</organism>
<keyword evidence="4" id="KW-0808">Transferase</keyword>
<dbReference type="Gene3D" id="1.10.287.130">
    <property type="match status" value="1"/>
</dbReference>
<evidence type="ECO:0000256" key="2">
    <source>
        <dbReference type="ARBA" id="ARBA00012438"/>
    </source>
</evidence>
<evidence type="ECO:0000259" key="10">
    <source>
        <dbReference type="PROSITE" id="PS50110"/>
    </source>
</evidence>
<evidence type="ECO:0000256" key="3">
    <source>
        <dbReference type="ARBA" id="ARBA00022553"/>
    </source>
</evidence>
<dbReference type="AlphaFoldDB" id="A0A656HDU5"/>
<sequence>MWWKQHSLTHQHLSDSTLLDERIRLERHHITTGAVSVTVGAAIVYALLPRSTASAWWFAFQLLLGAGWLIFFGLYNRNPDKFRDWWPRVSTLASSLRGFSWGLGWILFVGAERTDDSLLYIILYAGVIGGGLNATAFSRTAMLSFGIACNVPVIWGAFLTPDYFHVWSAVAAVIYTLILLRLTLNVNAFLMDALERREREASLAKRLELANQEKSRFFAAASHDLRQPLQAIHFFQYALDKSLKSKHDREVFTKLQEATDALTDLLNSLLDISRLDTGGIDIQKQPALAHDLLQRVYQRYLSMAVNAGITLEYVPVRVWLHTDPKQLERIIQNFVVNAIKHIGKPGGRIVLGGRRQGKALRIEVHDNGIGIPTHAQEAIFTEFYQLNNPERNRQKGLGLGLSIVRRLAVLLEHEVGVKSEQGRGSTFFINVPLTSGGKLPVIATGMDTEGGAPQLPGKALLVEDDQTVLKSLEMLFRLWDYPAITATTLNPAAILQQHRDIHLVVSDYQLQDGYTGLQLIQQLRTLSGRDIPAILITGNTSPEVLETIHAAGIGVSYKPINPRTLRHAIDRLVTTLHPPA</sequence>
<keyword evidence="8" id="KW-0472">Membrane</keyword>
<evidence type="ECO:0000256" key="4">
    <source>
        <dbReference type="ARBA" id="ARBA00022679"/>
    </source>
</evidence>
<dbReference type="CDD" id="cd00075">
    <property type="entry name" value="HATPase"/>
    <property type="match status" value="1"/>
</dbReference>
<dbReference type="RefSeq" id="WP_002708980.1">
    <property type="nucleotide sequence ID" value="NZ_JH651384.1"/>
</dbReference>
<accession>A0A656HDU5</accession>
<dbReference type="Gene3D" id="3.30.565.10">
    <property type="entry name" value="Histidine kinase-like ATPase, C-terminal domain"/>
    <property type="match status" value="1"/>
</dbReference>
<feature type="modified residue" description="4-aspartylphosphate" evidence="7">
    <location>
        <position position="507"/>
    </location>
</feature>
<dbReference type="InterPro" id="IPR011006">
    <property type="entry name" value="CheY-like_superfamily"/>
</dbReference>
<dbReference type="Pfam" id="PF00512">
    <property type="entry name" value="HisKA"/>
    <property type="match status" value="1"/>
</dbReference>
<evidence type="ECO:0000259" key="9">
    <source>
        <dbReference type="PROSITE" id="PS50109"/>
    </source>
</evidence>
<gene>
    <name evidence="11" type="ORF">Thini_2525</name>
</gene>
<keyword evidence="3 7" id="KW-0597">Phosphoprotein</keyword>
<dbReference type="PROSITE" id="PS50110">
    <property type="entry name" value="RESPONSE_REGULATORY"/>
    <property type="match status" value="1"/>
</dbReference>
<dbReference type="GO" id="GO:0000155">
    <property type="term" value="F:phosphorelay sensor kinase activity"/>
    <property type="evidence" value="ECO:0007669"/>
    <property type="project" value="InterPro"/>
</dbReference>
<evidence type="ECO:0000313" key="11">
    <source>
        <dbReference type="EMBL" id="EIJ35068.1"/>
    </source>
</evidence>
<dbReference type="InterPro" id="IPR001789">
    <property type="entry name" value="Sig_transdc_resp-reg_receiver"/>
</dbReference>
<dbReference type="InterPro" id="IPR036097">
    <property type="entry name" value="HisK_dim/P_sf"/>
</dbReference>
<dbReference type="InterPro" id="IPR003594">
    <property type="entry name" value="HATPase_dom"/>
</dbReference>
<protein>
    <recommendedName>
        <fullName evidence="2">histidine kinase</fullName>
        <ecNumber evidence="2">2.7.13.3</ecNumber>
    </recommendedName>
</protein>
<evidence type="ECO:0000256" key="5">
    <source>
        <dbReference type="ARBA" id="ARBA00022777"/>
    </source>
</evidence>
<keyword evidence="6" id="KW-0902">Two-component regulatory system</keyword>
<dbReference type="InterPro" id="IPR004358">
    <property type="entry name" value="Sig_transdc_His_kin-like_C"/>
</dbReference>
<dbReference type="CDD" id="cd00156">
    <property type="entry name" value="REC"/>
    <property type="match status" value="1"/>
</dbReference>
<dbReference type="PROSITE" id="PS50109">
    <property type="entry name" value="HIS_KIN"/>
    <property type="match status" value="1"/>
</dbReference>
<feature type="transmembrane region" description="Helical" evidence="8">
    <location>
        <begin position="164"/>
        <end position="190"/>
    </location>
</feature>
<dbReference type="Pfam" id="PF00072">
    <property type="entry name" value="Response_reg"/>
    <property type="match status" value="1"/>
</dbReference>
<reference evidence="12" key="1">
    <citation type="journal article" date="2011" name="Stand. Genomic Sci.">
        <title>Genome sequence of the filamentous, gliding Thiothrix nivea neotype strain (JP2(T)).</title>
        <authorList>
            <person name="Lapidus A."/>
            <person name="Nolan M."/>
            <person name="Lucas S."/>
            <person name="Glavina Del Rio T."/>
            <person name="Tice H."/>
            <person name="Cheng J.F."/>
            <person name="Tapia R."/>
            <person name="Han C."/>
            <person name="Goodwin L."/>
            <person name="Pitluck S."/>
            <person name="Liolios K."/>
            <person name="Pagani I."/>
            <person name="Ivanova N."/>
            <person name="Huntemann M."/>
            <person name="Mavromatis K."/>
            <person name="Mikhailova N."/>
            <person name="Pati A."/>
            <person name="Chen A."/>
            <person name="Palaniappan K."/>
            <person name="Land M."/>
            <person name="Brambilla E.M."/>
            <person name="Rohde M."/>
            <person name="Abt B."/>
            <person name="Verbarg S."/>
            <person name="Goker M."/>
            <person name="Bristow J."/>
            <person name="Eisen J.A."/>
            <person name="Markowitz V."/>
            <person name="Hugenholtz P."/>
            <person name="Kyrpides N.C."/>
            <person name="Klenk H.P."/>
            <person name="Woyke T."/>
        </authorList>
    </citation>
    <scope>NUCLEOTIDE SEQUENCE [LARGE SCALE GENOMIC DNA]</scope>
    <source>
        <strain evidence="12">ATCC 35100 / DSM 5205 / JP2</strain>
    </source>
</reference>
<keyword evidence="8" id="KW-1133">Transmembrane helix</keyword>
<dbReference type="InterPro" id="IPR036890">
    <property type="entry name" value="HATPase_C_sf"/>
</dbReference>
<evidence type="ECO:0000313" key="12">
    <source>
        <dbReference type="Proteomes" id="UP000005317"/>
    </source>
</evidence>
<dbReference type="EMBL" id="JH651384">
    <property type="protein sequence ID" value="EIJ35068.1"/>
    <property type="molecule type" value="Genomic_DNA"/>
</dbReference>
<feature type="domain" description="Response regulatory" evidence="10">
    <location>
        <begin position="458"/>
        <end position="573"/>
    </location>
</feature>
<dbReference type="PANTHER" id="PTHR43711:SF31">
    <property type="entry name" value="HISTIDINE KINASE"/>
    <property type="match status" value="1"/>
</dbReference>
<dbReference type="Gene3D" id="3.40.50.2300">
    <property type="match status" value="1"/>
</dbReference>
<dbReference type="Proteomes" id="UP000005317">
    <property type="component" value="Unassembled WGS sequence"/>
</dbReference>
<keyword evidence="8" id="KW-0812">Transmembrane</keyword>
<comment type="catalytic activity">
    <reaction evidence="1">
        <text>ATP + protein L-histidine = ADP + protein N-phospho-L-histidine.</text>
        <dbReference type="EC" id="2.7.13.3"/>
    </reaction>
</comment>
<evidence type="ECO:0000256" key="7">
    <source>
        <dbReference type="PROSITE-ProRule" id="PRU00169"/>
    </source>
</evidence>
<dbReference type="PANTHER" id="PTHR43711">
    <property type="entry name" value="TWO-COMPONENT HISTIDINE KINASE"/>
    <property type="match status" value="1"/>
</dbReference>
<dbReference type="SUPFAM" id="SSF55874">
    <property type="entry name" value="ATPase domain of HSP90 chaperone/DNA topoisomerase II/histidine kinase"/>
    <property type="match status" value="1"/>
</dbReference>
<dbReference type="SMART" id="SM00388">
    <property type="entry name" value="HisKA"/>
    <property type="match status" value="1"/>
</dbReference>
<dbReference type="SMART" id="SM00387">
    <property type="entry name" value="HATPase_c"/>
    <property type="match status" value="1"/>
</dbReference>
<dbReference type="Pfam" id="PF02518">
    <property type="entry name" value="HATPase_c"/>
    <property type="match status" value="1"/>
</dbReference>
<dbReference type="SUPFAM" id="SSF52172">
    <property type="entry name" value="CheY-like"/>
    <property type="match status" value="1"/>
</dbReference>
<dbReference type="CDD" id="cd00082">
    <property type="entry name" value="HisKA"/>
    <property type="match status" value="1"/>
</dbReference>
<dbReference type="SMART" id="SM00448">
    <property type="entry name" value="REC"/>
    <property type="match status" value="1"/>
</dbReference>
<keyword evidence="5 11" id="KW-0418">Kinase</keyword>
<feature type="domain" description="Histidine kinase" evidence="9">
    <location>
        <begin position="220"/>
        <end position="435"/>
    </location>
</feature>
<feature type="transmembrane region" description="Helical" evidence="8">
    <location>
        <begin position="30"/>
        <end position="48"/>
    </location>
</feature>
<dbReference type="EC" id="2.7.13.3" evidence="2"/>